<keyword evidence="11" id="KW-1185">Reference proteome</keyword>
<dbReference type="PANTHER" id="PTHR19302:SF33">
    <property type="entry name" value="GAMMA-TUBULIN COMPLEX COMPONENT 5"/>
    <property type="match status" value="1"/>
</dbReference>
<evidence type="ECO:0000256" key="6">
    <source>
        <dbReference type="SAM" id="MobiDB-lite"/>
    </source>
</evidence>
<evidence type="ECO:0000313" key="10">
    <source>
        <dbReference type="EMBL" id="TID22753.1"/>
    </source>
</evidence>
<evidence type="ECO:0000256" key="3">
    <source>
        <dbReference type="ARBA" id="ARBA00022701"/>
    </source>
</evidence>
<dbReference type="GO" id="GO:0000930">
    <property type="term" value="C:gamma-tubulin complex"/>
    <property type="evidence" value="ECO:0007669"/>
    <property type="project" value="TreeGrafter"/>
</dbReference>
<comment type="subcellular location">
    <subcellularLocation>
        <location evidence="5">Cytoplasm</location>
        <location evidence="5">Cytoskeleton</location>
        <location evidence="5">Microtubule organizing center</location>
    </subcellularLocation>
</comment>
<dbReference type="InterPro" id="IPR032797">
    <property type="entry name" value="Mod21_N"/>
</dbReference>
<dbReference type="InterPro" id="IPR042241">
    <property type="entry name" value="GCP_C_sf"/>
</dbReference>
<feature type="domain" description="Gamma tubulin complex component C-terminal" evidence="7">
    <location>
        <begin position="540"/>
        <end position="865"/>
    </location>
</feature>
<name>A0A4Z1P210_9PEZI</name>
<evidence type="ECO:0000256" key="5">
    <source>
        <dbReference type="RuleBase" id="RU363050"/>
    </source>
</evidence>
<keyword evidence="3 5" id="KW-0493">Microtubule</keyword>
<evidence type="ECO:0000259" key="9">
    <source>
        <dbReference type="Pfam" id="PF17681"/>
    </source>
</evidence>
<dbReference type="PANTHER" id="PTHR19302">
    <property type="entry name" value="GAMMA TUBULIN COMPLEX PROTEIN"/>
    <property type="match status" value="1"/>
</dbReference>
<keyword evidence="2 5" id="KW-0963">Cytoplasm</keyword>
<feature type="domain" description="Gamma tubulin complex component protein N-terminal" evidence="9">
    <location>
        <begin position="225"/>
        <end position="531"/>
    </location>
</feature>
<dbReference type="GO" id="GO:0005816">
    <property type="term" value="C:spindle pole body"/>
    <property type="evidence" value="ECO:0007669"/>
    <property type="project" value="UniProtKB-ARBA"/>
</dbReference>
<dbReference type="Pfam" id="PF14609">
    <property type="entry name" value="GCP5-Mod21_N"/>
    <property type="match status" value="1"/>
</dbReference>
<dbReference type="InterPro" id="IPR059169">
    <property type="entry name" value="GCP5_N_ext"/>
</dbReference>
<dbReference type="GO" id="GO:0051011">
    <property type="term" value="F:microtubule minus-end binding"/>
    <property type="evidence" value="ECO:0007669"/>
    <property type="project" value="TreeGrafter"/>
</dbReference>
<dbReference type="EMBL" id="SNSC02000007">
    <property type="protein sequence ID" value="TID22753.1"/>
    <property type="molecule type" value="Genomic_DNA"/>
</dbReference>
<dbReference type="GO" id="GO:0051321">
    <property type="term" value="P:meiotic cell cycle"/>
    <property type="evidence" value="ECO:0007669"/>
    <property type="project" value="TreeGrafter"/>
</dbReference>
<feature type="compositionally biased region" description="Acidic residues" evidence="6">
    <location>
        <begin position="798"/>
        <end position="814"/>
    </location>
</feature>
<evidence type="ECO:0000256" key="2">
    <source>
        <dbReference type="ARBA" id="ARBA00022490"/>
    </source>
</evidence>
<keyword evidence="4 5" id="KW-0206">Cytoskeleton</keyword>
<evidence type="ECO:0000256" key="1">
    <source>
        <dbReference type="ARBA" id="ARBA00010337"/>
    </source>
</evidence>
<dbReference type="InterPro" id="IPR007259">
    <property type="entry name" value="GCP"/>
</dbReference>
<dbReference type="STRING" id="86259.A0A4Z1P210"/>
<dbReference type="Pfam" id="PF04130">
    <property type="entry name" value="GCP_C_terminal"/>
    <property type="match status" value="1"/>
</dbReference>
<comment type="similarity">
    <text evidence="1 5">Belongs to the TUBGCP family.</text>
</comment>
<dbReference type="GO" id="GO:0043015">
    <property type="term" value="F:gamma-tubulin binding"/>
    <property type="evidence" value="ECO:0007669"/>
    <property type="project" value="InterPro"/>
</dbReference>
<dbReference type="Gene3D" id="1.20.120.1900">
    <property type="entry name" value="Gamma-tubulin complex, C-terminal domain"/>
    <property type="match status" value="1"/>
</dbReference>
<gene>
    <name evidence="10" type="ORF">E6O75_ATG01927</name>
</gene>
<dbReference type="GO" id="GO:0005874">
    <property type="term" value="C:microtubule"/>
    <property type="evidence" value="ECO:0007669"/>
    <property type="project" value="UniProtKB-KW"/>
</dbReference>
<reference evidence="10 11" key="1">
    <citation type="submission" date="2019-04" db="EMBL/GenBank/DDBJ databases">
        <title>High contiguity whole genome sequence and gene annotation resource for two Venturia nashicola isolates.</title>
        <authorList>
            <person name="Prokchorchik M."/>
            <person name="Won K."/>
            <person name="Lee Y."/>
            <person name="Choi E.D."/>
            <person name="Segonzac C."/>
            <person name="Sohn K.H."/>
        </authorList>
    </citation>
    <scope>NUCLEOTIDE SEQUENCE [LARGE SCALE GENOMIC DNA]</scope>
    <source>
        <strain evidence="10 11">PRI2</strain>
    </source>
</reference>
<evidence type="ECO:0000256" key="4">
    <source>
        <dbReference type="ARBA" id="ARBA00023212"/>
    </source>
</evidence>
<dbReference type="InterPro" id="IPR041470">
    <property type="entry name" value="GCP_N"/>
</dbReference>
<dbReference type="AlphaFoldDB" id="A0A4Z1P210"/>
<dbReference type="GO" id="GO:0031122">
    <property type="term" value="P:cytoplasmic microtubule organization"/>
    <property type="evidence" value="ECO:0007669"/>
    <property type="project" value="TreeGrafter"/>
</dbReference>
<feature type="region of interest" description="Disordered" evidence="6">
    <location>
        <begin position="767"/>
        <end position="823"/>
    </location>
</feature>
<dbReference type="GO" id="GO:0051225">
    <property type="term" value="P:spindle assembly"/>
    <property type="evidence" value="ECO:0007669"/>
    <property type="project" value="TreeGrafter"/>
</dbReference>
<feature type="domain" description="Gamma-Tubulin ring complex non-core subunit mod21 N-terminal" evidence="8">
    <location>
        <begin position="67"/>
        <end position="156"/>
    </location>
</feature>
<dbReference type="GO" id="GO:0000278">
    <property type="term" value="P:mitotic cell cycle"/>
    <property type="evidence" value="ECO:0007669"/>
    <property type="project" value="TreeGrafter"/>
</dbReference>
<evidence type="ECO:0000259" key="8">
    <source>
        <dbReference type="Pfam" id="PF14609"/>
    </source>
</evidence>
<proteinExistence type="inferred from homology"/>
<sequence length="872" mass="98168">MAQTIAVNNIIGELVTSISRVSGARRPREYRQLKESAAKTAKQQQFVRTNQFEVEASLEGLVEKFSILNRDDLSEALAARLKELRSISTDKWTPEILSLFLNLSDRPVENASLEALDLIRPPIPPPPSITWEEIVADDPLTGELWADETYSTASSEDELEVVPKAKITKVRQRARSSIPAGIKLPTELLLQVEDEHLKAVEAAQYWNTPASSPARTQQISELQAVREVYSMLHGLPTSLFTIDLAHSLIFYSANKILSNISASSVNDLLQSLASIGSDILGIRSWLRRSPQNAIIQALTASTALKLRQFDKQLTQEECRLVDPTIPRVVTLLQLHDSIREMSRPLVHLGQLVVSVPSEGFKCLETLYDKICISQAAEDAPVYEVLAQVFFDCLKVYLRPVRRWMEAGDAADVDDTFFISVADKDCSAASLWHDRFNLRSVQDGQLYAPKFLHPAAKKILNSGKSIVFLKHLLQHGYSPSDHPEPILSYDAVCQPHSLFSLAPFPELFNVAFDGWISSKYTLASSILREQLLHNCSLPSYLQQFQYVHLSKDGTIFQAFADEIFQRMDSRQKSWNDRFLLSELARSVFGGQNHIDPSRISVRTAQTKGNDRGVKSLSNIVIDFNLPWPIMNVIQRTSFATYQRMFRLLLQIYRAKYILRQAAIQFRHLETQLTRNRTNHHVRQQLSWFVDIMLSYVTSTVIETSAVQMHKNMADAEEIDAMAAVHQTFIDRLQLGGLLAKNLAPIYDSIVSILDLALLYADNQALQFGNPAPRPRTSGQRGQHHSRHARGRSTLYNDGTSDEEGDEDEYDADSEDSSSKEESFEDCLQRIHDQFGQLLNFTLAGLRGIGRAGGESSWEMLAERLEWGSSRVGG</sequence>
<dbReference type="GO" id="GO:0007020">
    <property type="term" value="P:microtubule nucleation"/>
    <property type="evidence" value="ECO:0007669"/>
    <property type="project" value="InterPro"/>
</dbReference>
<comment type="caution">
    <text evidence="10">The sequence shown here is derived from an EMBL/GenBank/DDBJ whole genome shotgun (WGS) entry which is preliminary data.</text>
</comment>
<dbReference type="Pfam" id="PF17681">
    <property type="entry name" value="GCP_N_terminal"/>
    <property type="match status" value="1"/>
</dbReference>
<accession>A0A4Z1P210</accession>
<evidence type="ECO:0000313" key="11">
    <source>
        <dbReference type="Proteomes" id="UP000298493"/>
    </source>
</evidence>
<evidence type="ECO:0000259" key="7">
    <source>
        <dbReference type="Pfam" id="PF04130"/>
    </source>
</evidence>
<feature type="compositionally biased region" description="Basic residues" evidence="6">
    <location>
        <begin position="780"/>
        <end position="789"/>
    </location>
</feature>
<dbReference type="InterPro" id="IPR040457">
    <property type="entry name" value="GCP_C"/>
</dbReference>
<protein>
    <recommendedName>
        <fullName evidence="5">Spindle pole body component</fullName>
    </recommendedName>
</protein>
<organism evidence="10 11">
    <name type="scientific">Venturia nashicola</name>
    <dbReference type="NCBI Taxonomy" id="86259"/>
    <lineage>
        <taxon>Eukaryota</taxon>
        <taxon>Fungi</taxon>
        <taxon>Dikarya</taxon>
        <taxon>Ascomycota</taxon>
        <taxon>Pezizomycotina</taxon>
        <taxon>Dothideomycetes</taxon>
        <taxon>Pleosporomycetidae</taxon>
        <taxon>Venturiales</taxon>
        <taxon>Venturiaceae</taxon>
        <taxon>Venturia</taxon>
    </lineage>
</organism>
<dbReference type="CDD" id="cd22572">
    <property type="entry name" value="GCP5_NTD"/>
    <property type="match status" value="1"/>
</dbReference>
<dbReference type="GO" id="GO:0000922">
    <property type="term" value="C:spindle pole"/>
    <property type="evidence" value="ECO:0007669"/>
    <property type="project" value="InterPro"/>
</dbReference>
<dbReference type="Proteomes" id="UP000298493">
    <property type="component" value="Unassembled WGS sequence"/>
</dbReference>